<dbReference type="EMBL" id="JAOQKI010000006">
    <property type="protein sequence ID" value="MCU6716608.1"/>
    <property type="molecule type" value="Genomic_DNA"/>
</dbReference>
<comment type="caution">
    <text evidence="1">The sequence shown here is derived from an EMBL/GenBank/DDBJ whole genome shotgun (WGS) entry which is preliminary data.</text>
</comment>
<evidence type="ECO:0000313" key="2">
    <source>
        <dbReference type="Proteomes" id="UP001209666"/>
    </source>
</evidence>
<dbReference type="RefSeq" id="WP_022242500.1">
    <property type="nucleotide sequence ID" value="NZ_JAOQKI010000006.1"/>
</dbReference>
<protein>
    <submittedName>
        <fullName evidence="1">Uncharacterized protein</fullName>
    </submittedName>
</protein>
<sequence>MKNRGKMLQRSNRIEKFVDDVKSITRLDDFGKYLTFLLELNIYTLNVNRNFFDISLIRKEDGCYLYCPIFNNETAYLSDTQNKYPLEKNINTLIAEVCNKIYSRICEIDEHQKIIHPEFCWDDVRTECF</sequence>
<accession>A0ABT2SD04</accession>
<evidence type="ECO:0000313" key="1">
    <source>
        <dbReference type="EMBL" id="MCU6716608.1"/>
    </source>
</evidence>
<proteinExistence type="predicted"/>
<organism evidence="1 2">
    <name type="scientific">Roseburia amylophila</name>
    <dbReference type="NCBI Taxonomy" id="2981794"/>
    <lineage>
        <taxon>Bacteria</taxon>
        <taxon>Bacillati</taxon>
        <taxon>Bacillota</taxon>
        <taxon>Clostridia</taxon>
        <taxon>Lachnospirales</taxon>
        <taxon>Lachnospiraceae</taxon>
        <taxon>Roseburia</taxon>
    </lineage>
</organism>
<name>A0ABT2SD04_9FIRM</name>
<keyword evidence="2" id="KW-1185">Reference proteome</keyword>
<reference evidence="1 2" key="1">
    <citation type="journal article" date="2021" name="ISME Commun">
        <title>Automated analysis of genomic sequences facilitates high-throughput and comprehensive description of bacteria.</title>
        <authorList>
            <person name="Hitch T.C.A."/>
        </authorList>
    </citation>
    <scope>NUCLEOTIDE SEQUENCE [LARGE SCALE GENOMIC DNA]</scope>
    <source>
        <strain evidence="1 2">Sanger_19</strain>
    </source>
</reference>
<gene>
    <name evidence="1" type="ORF">OCV43_04855</name>
</gene>
<dbReference type="Proteomes" id="UP001209666">
    <property type="component" value="Unassembled WGS sequence"/>
</dbReference>